<accession>N9Z4D5</accession>
<dbReference type="HOGENOM" id="CLU_225809_0_0_9"/>
<feature type="region of interest" description="Disordered" evidence="2">
    <location>
        <begin position="644"/>
        <end position="725"/>
    </location>
</feature>
<dbReference type="EMBL" id="AGYG01000028">
    <property type="protein sequence ID" value="ENZ34560.1"/>
    <property type="molecule type" value="Genomic_DNA"/>
</dbReference>
<feature type="coiled-coil region" evidence="1">
    <location>
        <begin position="899"/>
        <end position="933"/>
    </location>
</feature>
<evidence type="ECO:0000313" key="3">
    <source>
        <dbReference type="EMBL" id="ENZ34560.1"/>
    </source>
</evidence>
<feature type="coiled-coil region" evidence="1">
    <location>
        <begin position="1472"/>
        <end position="1573"/>
    </location>
</feature>
<feature type="compositionally biased region" description="Acidic residues" evidence="2">
    <location>
        <begin position="664"/>
        <end position="686"/>
    </location>
</feature>
<feature type="compositionally biased region" description="Polar residues" evidence="2">
    <location>
        <begin position="88"/>
        <end position="107"/>
    </location>
</feature>
<name>N9Z4D5_9FIRM</name>
<feature type="region of interest" description="Disordered" evidence="2">
    <location>
        <begin position="71"/>
        <end position="107"/>
    </location>
</feature>
<comment type="caution">
    <text evidence="3">The sequence shown here is derived from an EMBL/GenBank/DDBJ whole genome shotgun (WGS) entry which is preliminary data.</text>
</comment>
<reference evidence="3 4" key="1">
    <citation type="submission" date="2013-01" db="EMBL/GenBank/DDBJ databases">
        <title>The Genome Sequence of Clostridium bolteae 90B8.</title>
        <authorList>
            <consortium name="The Broad Institute Genome Sequencing Platform"/>
            <person name="Earl A."/>
            <person name="Ward D."/>
            <person name="Feldgarden M."/>
            <person name="Gevers D."/>
            <person name="Courvalin P."/>
            <person name="Lambert T."/>
            <person name="Walker B."/>
            <person name="Young S.K."/>
            <person name="Zeng Q."/>
            <person name="Gargeya S."/>
            <person name="Fitzgerald M."/>
            <person name="Haas B."/>
            <person name="Abouelleil A."/>
            <person name="Alvarado L."/>
            <person name="Arachchi H.M."/>
            <person name="Berlin A.M."/>
            <person name="Chapman S.B."/>
            <person name="Dewar J."/>
            <person name="Goldberg J."/>
            <person name="Griggs A."/>
            <person name="Gujja S."/>
            <person name="Hansen M."/>
            <person name="Howarth C."/>
            <person name="Imamovic A."/>
            <person name="Larimer J."/>
            <person name="McCowan C."/>
            <person name="Murphy C."/>
            <person name="Neiman D."/>
            <person name="Pearson M."/>
            <person name="Priest M."/>
            <person name="Roberts A."/>
            <person name="Saif S."/>
            <person name="Shea T."/>
            <person name="Sisk P."/>
            <person name="Sykes S."/>
            <person name="Wortman J."/>
            <person name="Nusbaum C."/>
            <person name="Birren B."/>
        </authorList>
    </citation>
    <scope>NUCLEOTIDE SEQUENCE [LARGE SCALE GENOMIC DNA]</scope>
    <source>
        <strain evidence="3 4">90B8</strain>
    </source>
</reference>
<dbReference type="Proteomes" id="UP000013041">
    <property type="component" value="Unassembled WGS sequence"/>
</dbReference>
<sequence length="2677" mass="301752">MSTRKNYDRYNMTISSLKEDGEEEKVSAAARIFERRRQAINQEGDVSEDTGMSPVEIFRRRRERLGAATQKIPKQMDGERSDKEHIQHSTSTMQSKTPILSSYLSGNHESRGTSYAAIMQDEINRDAIEERTREATARRKKDAQEREAAKRILNKIGYQDGYQFKRYIDLPNEPDFAQTVEKAKANDPSWMERAQFWKKTSNPVEDAYRQMEKMWGKDGATQEDIREKTLKRTMGVGSESDNMLRKYALMTERERYTYDYVFEKAGKEAADKYLDSLQDTINLRSAQDKYTRDETTVPDPMKVPYNIGKSFGIGAESAVKGIGHLPDAILGRQPDYNITESEYYQELLNSQAGGAERLAYNLASGLGNLAPSIAIAAATGGAGSAGAAGTIGKFGGKLSAWAAKGALGSGIMSAQMAGQTYRQDIMEGRPVEGAQMNAALTAADEYVTNWLLGGIAAYGGGAVGKVLKNSKVGQAAKQGISNALAKNPAIRRAVLGAANYGGDMLSEGTQEAVQDLTESIRKSMIYGDNLDLAGDLKDPQTWEDFALGALTAGILNAPGAISNNRAINQYGKSINPDYRDYVNGLSDIKPESYADPADYQEASKLKQMAEEYAAKQANKEFVSNREKAEYAIRFQQFMENTMRHNEEKAARENAQNSQQATGAEADEQTYTEPETAEYEPYNEPEEAPTKAQNQTEPTQKPAVNQTVASQAVPNQTEAYRKPYGKNGQEALQKGYDGSIELSAYNKAFGRAYDAGYYNVSMDIAERSAIMSVLTNEQFVDAYKAGAQDYNTDNNIDLKTGRPKTVPQGIPRTGGLGTVSESATTPQRKVAEHIGKMTGLKINLVDGLGQTNAAGSYGNGEITISINSNDFNGTLTHELTHHIKKYSPKGYRLYTEIAVEAVMKSENTSLENLMESYENRYAEAGQELTREEIMDEVVADATQKFFNDPKFIDSITKKDKTIAQRIVDFLSDVVDSIKQLMKNGSTRAAAKGLEEDLRYYEDARDAWMHALSDASETYKADRQGQAEGQKEQYALEKPELVTDENIEENYEKVREMDSVADLSGNEFEKGEKDLVTQVSDFYKSIGGKVHNEVVGDIYLDRDSVKDDIGHGVGRAKAITFAAVPDILKNGYVLDYKKNWKNRGYDSAVIGAKVNISEGKYAGKYYGLAVVKLLDDNKMYLHEVHTTKAESVMPFKTPDLQGGKTRSDTYTLPPIYSILNKLMNVNGENQPEKIRLQLEDVDRAETDRHIEALLDENQALRDANKLLEKQFTLTPKNEVRQRDVEKVAKGLLGEYNSTYKPETLIKNLDKLYGYIRSAEHVDSAQLTEAATSIAKGILKQSRQVDTEMTQQYKDVRNQIKNTKIKISEQDKADMAVSGGYNEFRKRNFGRMKLGNDGIPVDSLYQELSALHPELFPEDITHPADQLVAIADALEQTEIQVQNPYKANLDEMAYMVGQDILQSYFDVRQEKPTFADRKEAEIQKVRREYSQKMREYKNNLKKQYEDNLYRVRRENIQEIQKLANAYKNLTATQQREQKEYYKKKMDDLRNEKNQALAAMQQKNREQTKRVRENQRAREAKKIIIKEAKTMQTWLLKPTDTKHIPEEIRTVVAEFLSNIDFSSNELNNNGIPTQRTTAWRNAKDAFEKIIKENGILRGKDGREFYMEIDPDLVERIEAIAKKAEGVEKLDNLDVYHMEELKKVVLSMKKAITEANTLKSNKRSGQLSILAEGIFNDLQDRKNHSEYLGVIGPADKMLNYDMLDAQTMFGKLGDNFKSLYNSLREGLDKKTIKLKNAQDHVEKLLRDNGISYKTLREWTGPEAKSGKYKTSGGTIELTISQVMSLYELNKRNQARTHMYERTGGIISAPRAGKMRIEDGKLILPKIEKAYRETKVTEADIARIINTLTQEQKALADGMQRFMGDDCAAWGNEVSMQMYGYMKYTARNYFPITVYDNHIHTEQGNLKNQQSTIKNLGFTKSTVEKANKPIVIEDIFDVYSRQVDQMSTYNAYVIPLSDLNKVFNYMDMRNAADGKSIKEEIERTYGKEGNKYIDKLIADINGSLNKDKNLWDKLSQNMKVASVAGNIRVALQQPTAYIRASMEIDAKYLSRGALTMTRKDQWDIMCKYAPIAQWKDWGFYRMDNSRQIKDVLFQTDSKTQKINNAFMIFAEKGDKLAWNRLWRACEFECMDRHPDLSVGTEAFYAEVGKRFSEVIDKTQVVDSVLHRTQIMRSERDSDKMLTAFMAEPLKTYNMLYRAASDVAVGKKGAKGRMAKAVAVYTAAALVTSMAAAIQDAMRDDDRDKKWMEKYWDNVWGNFKDNMNLINSIPYVKDAYGILIDGYTPNRPDVAAYQDLARALNRVKKLADGESSLTPQAVIIDVIQSGSKLFGSPVKSATRDLRAIVDTVINEHGSDSVDYTWLKQKYAIGSKDNLNLYAGMMIEAQRNGDKDLQKRIKTDLNKAEIDNETISNKIKSLIKGELISKDYIDPRIETAAQAKMEADTEAYKAAVGELIAEGYAGKLVTSVIDSRINQLSTGEEIDWEEEAKTDPDELYGEILTGEKDEEEWSIYSSRDILEAVEQVDNTVKSLDAFKAISNEIIDSKTKAGKTKSEAISSIKSSITRSYKEKWIAAYLEGNRKEYEAIQAKLNVLRVDGKNIYSGTDYSSWRKAAKEKEREENAKKQ</sequence>
<evidence type="ECO:0000256" key="2">
    <source>
        <dbReference type="SAM" id="MobiDB-lite"/>
    </source>
</evidence>
<evidence type="ECO:0000313" key="4">
    <source>
        <dbReference type="Proteomes" id="UP000013041"/>
    </source>
</evidence>
<feature type="compositionally biased region" description="Polar residues" evidence="2">
    <location>
        <begin position="690"/>
        <end position="717"/>
    </location>
</feature>
<evidence type="ECO:0000256" key="1">
    <source>
        <dbReference type="SAM" id="Coils"/>
    </source>
</evidence>
<dbReference type="RefSeq" id="WP_002573175.1">
    <property type="nucleotide sequence ID" value="NZ_KB851156.1"/>
</dbReference>
<keyword evidence="1" id="KW-0175">Coiled coil</keyword>
<feature type="coiled-coil region" evidence="1">
    <location>
        <begin position="1241"/>
        <end position="1268"/>
    </location>
</feature>
<organism evidence="3 4">
    <name type="scientific">Enterocloster bolteae 90B8</name>
    <dbReference type="NCBI Taxonomy" id="997897"/>
    <lineage>
        <taxon>Bacteria</taxon>
        <taxon>Bacillati</taxon>
        <taxon>Bacillota</taxon>
        <taxon>Clostridia</taxon>
        <taxon>Lachnospirales</taxon>
        <taxon>Lachnospiraceae</taxon>
        <taxon>Enterocloster</taxon>
    </lineage>
</organism>
<gene>
    <name evidence="3" type="ORF">HMPREF1097_03947</name>
</gene>
<protein>
    <submittedName>
        <fullName evidence="3">Uncharacterized protein</fullName>
    </submittedName>
</protein>
<proteinExistence type="predicted"/>
<dbReference type="PATRIC" id="fig|997897.5.peg.4156"/>
<feature type="region of interest" description="Disordered" evidence="2">
    <location>
        <begin position="793"/>
        <end position="826"/>
    </location>
</feature>
<feature type="compositionally biased region" description="Basic and acidic residues" evidence="2">
    <location>
        <begin position="74"/>
        <end position="87"/>
    </location>
</feature>